<evidence type="ECO:0000256" key="2">
    <source>
        <dbReference type="ARBA" id="ARBA00022448"/>
    </source>
</evidence>
<keyword evidence="10" id="KW-1185">Reference proteome</keyword>
<comment type="subcellular location">
    <subcellularLocation>
        <location evidence="1 7">Cell membrane</location>
        <topology evidence="1 7">Multi-pass membrane protein</topology>
    </subcellularLocation>
</comment>
<keyword evidence="2 7" id="KW-0813">Transport</keyword>
<dbReference type="GO" id="GO:0055085">
    <property type="term" value="P:transmembrane transport"/>
    <property type="evidence" value="ECO:0007669"/>
    <property type="project" value="InterPro"/>
</dbReference>
<evidence type="ECO:0000256" key="5">
    <source>
        <dbReference type="ARBA" id="ARBA00022989"/>
    </source>
</evidence>
<dbReference type="PANTHER" id="PTHR30193:SF1">
    <property type="entry name" value="ABC TRANSPORTER PERMEASE PROTEIN YESP-RELATED"/>
    <property type="match status" value="1"/>
</dbReference>
<organism evidence="9 10">
    <name type="scientific">Paenibacillus donghaensis</name>
    <dbReference type="NCBI Taxonomy" id="414771"/>
    <lineage>
        <taxon>Bacteria</taxon>
        <taxon>Bacillati</taxon>
        <taxon>Bacillota</taxon>
        <taxon>Bacilli</taxon>
        <taxon>Bacillales</taxon>
        <taxon>Paenibacillaceae</taxon>
        <taxon>Paenibacillus</taxon>
    </lineage>
</organism>
<evidence type="ECO:0000256" key="3">
    <source>
        <dbReference type="ARBA" id="ARBA00022475"/>
    </source>
</evidence>
<evidence type="ECO:0000313" key="10">
    <source>
        <dbReference type="Proteomes" id="UP000249890"/>
    </source>
</evidence>
<dbReference type="GO" id="GO:0005886">
    <property type="term" value="C:plasma membrane"/>
    <property type="evidence" value="ECO:0007669"/>
    <property type="project" value="UniProtKB-SubCell"/>
</dbReference>
<dbReference type="EMBL" id="CP021780">
    <property type="protein sequence ID" value="ASA21589.1"/>
    <property type="molecule type" value="Genomic_DNA"/>
</dbReference>
<dbReference type="InterPro" id="IPR035906">
    <property type="entry name" value="MetI-like_sf"/>
</dbReference>
<reference evidence="9 10" key="1">
    <citation type="submission" date="2017-06" db="EMBL/GenBank/DDBJ databases">
        <title>Complete genome sequence of Paenibacillus donghaensis KCTC 13049T isolated from East Sea sediment, South Korea.</title>
        <authorList>
            <person name="Jung B.K."/>
            <person name="Hong S.-J."/>
            <person name="Shin J.-H."/>
        </authorList>
    </citation>
    <scope>NUCLEOTIDE SEQUENCE [LARGE SCALE GENOMIC DNA]</scope>
    <source>
        <strain evidence="9 10">KCTC 13049</strain>
    </source>
</reference>
<evidence type="ECO:0000313" key="9">
    <source>
        <dbReference type="EMBL" id="ASA21589.1"/>
    </source>
</evidence>
<dbReference type="RefSeq" id="WP_087915598.1">
    <property type="nucleotide sequence ID" value="NZ_CP021780.1"/>
</dbReference>
<dbReference type="PANTHER" id="PTHR30193">
    <property type="entry name" value="ABC TRANSPORTER PERMEASE PROTEIN"/>
    <property type="match status" value="1"/>
</dbReference>
<dbReference type="SUPFAM" id="SSF161098">
    <property type="entry name" value="MetI-like"/>
    <property type="match status" value="1"/>
</dbReference>
<dbReference type="AlphaFoldDB" id="A0A2Z2KHD8"/>
<evidence type="ECO:0000256" key="1">
    <source>
        <dbReference type="ARBA" id="ARBA00004651"/>
    </source>
</evidence>
<dbReference type="InterPro" id="IPR000515">
    <property type="entry name" value="MetI-like"/>
</dbReference>
<dbReference type="PROSITE" id="PS50928">
    <property type="entry name" value="ABC_TM1"/>
    <property type="match status" value="1"/>
</dbReference>
<evidence type="ECO:0000256" key="4">
    <source>
        <dbReference type="ARBA" id="ARBA00022692"/>
    </source>
</evidence>
<name>A0A2Z2KHD8_9BACL</name>
<comment type="similarity">
    <text evidence="7">Belongs to the binding-protein-dependent transport system permease family.</text>
</comment>
<feature type="domain" description="ABC transmembrane type-1" evidence="8">
    <location>
        <begin position="85"/>
        <end position="296"/>
    </location>
</feature>
<keyword evidence="6 7" id="KW-0472">Membrane</keyword>
<evidence type="ECO:0000259" key="8">
    <source>
        <dbReference type="PROSITE" id="PS50928"/>
    </source>
</evidence>
<dbReference type="Proteomes" id="UP000249890">
    <property type="component" value="Chromosome"/>
</dbReference>
<evidence type="ECO:0000256" key="7">
    <source>
        <dbReference type="RuleBase" id="RU363032"/>
    </source>
</evidence>
<dbReference type="KEGG" id="pdh:B9T62_12905"/>
<dbReference type="Gene3D" id="1.10.3720.10">
    <property type="entry name" value="MetI-like"/>
    <property type="match status" value="1"/>
</dbReference>
<dbReference type="Pfam" id="PF00528">
    <property type="entry name" value="BPD_transp_1"/>
    <property type="match status" value="1"/>
</dbReference>
<dbReference type="InterPro" id="IPR051393">
    <property type="entry name" value="ABC_transporter_permease"/>
</dbReference>
<feature type="transmembrane region" description="Helical" evidence="7">
    <location>
        <begin position="275"/>
        <end position="297"/>
    </location>
</feature>
<feature type="transmembrane region" description="Helical" evidence="7">
    <location>
        <begin position="25"/>
        <end position="52"/>
    </location>
</feature>
<protein>
    <submittedName>
        <fullName evidence="9">ABC transporter permease</fullName>
    </submittedName>
</protein>
<gene>
    <name evidence="9" type="ORF">B9T62_12905</name>
</gene>
<feature type="transmembrane region" description="Helical" evidence="7">
    <location>
        <begin position="85"/>
        <end position="110"/>
    </location>
</feature>
<accession>A0A2Z2KHD8</accession>
<keyword evidence="4 7" id="KW-0812">Transmembrane</keyword>
<sequence>MGISTARKAAKPAVHKSVLNRKEALIFYLLISPWLIHFIFLEAGPMLASLYFSFTEWNMLSSPEWIGLSNYVFALTEDPLFWKSLFITFGFAIISVPLNLIVGLMLALLLNISLPGNKLFRTIYYLPSQISGVAVMVMWIFVFNPELGLLNSFLGLFGIEGPGWIFDPDWALPSLVFMSLWSVGGGTIIWLAGLKGIPESYYESATLDGANAWKRLIYITLPLLTPTIFFNLITGIIGALQKFGEAYVMTKGGPLNSTRFFNYHLYDYAFGKFEMGLASALAWLLFLIILALTLLVFSSSGKWVYYGGEKK</sequence>
<dbReference type="CDD" id="cd06261">
    <property type="entry name" value="TM_PBP2"/>
    <property type="match status" value="1"/>
</dbReference>
<feature type="transmembrane region" description="Helical" evidence="7">
    <location>
        <begin position="170"/>
        <end position="194"/>
    </location>
</feature>
<keyword evidence="5 7" id="KW-1133">Transmembrane helix</keyword>
<feature type="transmembrane region" description="Helical" evidence="7">
    <location>
        <begin position="122"/>
        <end position="142"/>
    </location>
</feature>
<dbReference type="OrthoDB" id="9788108at2"/>
<keyword evidence="3" id="KW-1003">Cell membrane</keyword>
<evidence type="ECO:0000256" key="6">
    <source>
        <dbReference type="ARBA" id="ARBA00023136"/>
    </source>
</evidence>
<feature type="transmembrane region" description="Helical" evidence="7">
    <location>
        <begin position="215"/>
        <end position="240"/>
    </location>
</feature>
<proteinExistence type="inferred from homology"/>